<accession>A0ABY6Z444</accession>
<sequence>MGLFDRIRAAVNGDRTCPPEHLESYKRLANEVYGVEVELADTKSPRSRAYLQAAKCFQVMGEALLRDAFPGSSGADTAVPMVTHEQAEVWYEQIPDLLIAARQEAAFAGSAKLPLPHRIGRRIEAGRACPTSHLAGMRRAADAIETLLEDDLRHARLEGETYKQPILLYEEARTRRQMGDAIVGTIMDGQHVPVVSHEEAEDHYWQALSNYVLIAQGLADPTLLDQRPAVHTQYQRTKLDSNDPWRVTSKIAIQEIREAGEWWQAERDLREHWDLHRITPEEREYEATVEYLVSVGNIVEEGYWFCCPFSSVYRVVRGPVYIIGRTISQGYVFTWDYGDDGAPGRFICESSFERANGREYCDD</sequence>
<reference evidence="1" key="1">
    <citation type="submission" date="2022-08" db="EMBL/GenBank/DDBJ databases">
        <title>Alicyclobacillus dauci DSM2870, complete genome.</title>
        <authorList>
            <person name="Wang Q."/>
            <person name="Cai R."/>
            <person name="Wang Z."/>
        </authorList>
    </citation>
    <scope>NUCLEOTIDE SEQUENCE</scope>
    <source>
        <strain evidence="1">DSM 28700</strain>
    </source>
</reference>
<evidence type="ECO:0000313" key="1">
    <source>
        <dbReference type="EMBL" id="WAH37654.1"/>
    </source>
</evidence>
<dbReference type="EMBL" id="CP104064">
    <property type="protein sequence ID" value="WAH37654.1"/>
    <property type="molecule type" value="Genomic_DNA"/>
</dbReference>
<organism evidence="1 2">
    <name type="scientific">Alicyclobacillus dauci</name>
    <dbReference type="NCBI Taxonomy" id="1475485"/>
    <lineage>
        <taxon>Bacteria</taxon>
        <taxon>Bacillati</taxon>
        <taxon>Bacillota</taxon>
        <taxon>Bacilli</taxon>
        <taxon>Bacillales</taxon>
        <taxon>Alicyclobacillaceae</taxon>
        <taxon>Alicyclobacillus</taxon>
    </lineage>
</organism>
<name>A0ABY6Z444_9BACL</name>
<keyword evidence="2" id="KW-1185">Reference proteome</keyword>
<dbReference type="RefSeq" id="WP_268045166.1">
    <property type="nucleotide sequence ID" value="NZ_CP104064.1"/>
</dbReference>
<dbReference type="Proteomes" id="UP001164803">
    <property type="component" value="Chromosome"/>
</dbReference>
<proteinExistence type="predicted"/>
<protein>
    <submittedName>
        <fullName evidence="1">Uncharacterized protein</fullName>
    </submittedName>
</protein>
<gene>
    <name evidence="1" type="ORF">NZD86_03750</name>
</gene>
<evidence type="ECO:0000313" key="2">
    <source>
        <dbReference type="Proteomes" id="UP001164803"/>
    </source>
</evidence>